<evidence type="ECO:0000313" key="1">
    <source>
        <dbReference type="EMBL" id="KAK0169028.1"/>
    </source>
</evidence>
<reference evidence="1" key="2">
    <citation type="submission" date="2023-03" db="EMBL/GenBank/DDBJ databases">
        <authorList>
            <person name="Inwood S.N."/>
            <person name="Skelly J.G."/>
            <person name="Guhlin J."/>
            <person name="Harrop T.W.R."/>
            <person name="Goldson S.G."/>
            <person name="Dearden P.K."/>
        </authorList>
    </citation>
    <scope>NUCLEOTIDE SEQUENCE</scope>
    <source>
        <strain evidence="1">Lincoln</strain>
        <tissue evidence="1">Whole body</tissue>
    </source>
</reference>
<accession>A0AA39KPE8</accession>
<reference evidence="1" key="1">
    <citation type="journal article" date="2023" name="bioRxiv">
        <title>Scaffold-level genome assemblies of two parasitoid biocontrol wasps reveal the parthenogenesis mechanism and an associated novel virus.</title>
        <authorList>
            <person name="Inwood S."/>
            <person name="Skelly J."/>
            <person name="Guhlin J."/>
            <person name="Harrop T."/>
            <person name="Goldson S."/>
            <person name="Dearden P."/>
        </authorList>
    </citation>
    <scope>NUCLEOTIDE SEQUENCE</scope>
    <source>
        <strain evidence="1">Lincoln</strain>
        <tissue evidence="1">Whole body</tissue>
    </source>
</reference>
<comment type="caution">
    <text evidence="1">The sequence shown here is derived from an EMBL/GenBank/DDBJ whole genome shotgun (WGS) entry which is preliminary data.</text>
</comment>
<evidence type="ECO:0000313" key="2">
    <source>
        <dbReference type="Proteomes" id="UP001168972"/>
    </source>
</evidence>
<dbReference type="EMBL" id="JAQQBR010001831">
    <property type="protein sequence ID" value="KAK0169028.1"/>
    <property type="molecule type" value="Genomic_DNA"/>
</dbReference>
<dbReference type="AlphaFoldDB" id="A0AA39KPE8"/>
<proteinExistence type="predicted"/>
<protein>
    <submittedName>
        <fullName evidence="1">Uncharacterized protein</fullName>
    </submittedName>
</protein>
<gene>
    <name evidence="1" type="ORF">PV327_002777</name>
</gene>
<sequence length="78" mass="8982">MERWRESVLLVCRLRGNVEALARQVTDNIGPRMALVSPITERHYKFQLKCSQSPYADTISPADARRKFPWYCANVISA</sequence>
<keyword evidence="2" id="KW-1185">Reference proteome</keyword>
<name>A0AA39KPE8_MICHY</name>
<organism evidence="1 2">
    <name type="scientific">Microctonus hyperodae</name>
    <name type="common">Parasitoid wasp</name>
    <dbReference type="NCBI Taxonomy" id="165561"/>
    <lineage>
        <taxon>Eukaryota</taxon>
        <taxon>Metazoa</taxon>
        <taxon>Ecdysozoa</taxon>
        <taxon>Arthropoda</taxon>
        <taxon>Hexapoda</taxon>
        <taxon>Insecta</taxon>
        <taxon>Pterygota</taxon>
        <taxon>Neoptera</taxon>
        <taxon>Endopterygota</taxon>
        <taxon>Hymenoptera</taxon>
        <taxon>Apocrita</taxon>
        <taxon>Ichneumonoidea</taxon>
        <taxon>Braconidae</taxon>
        <taxon>Euphorinae</taxon>
        <taxon>Microctonus</taxon>
    </lineage>
</organism>
<feature type="non-terminal residue" evidence="1">
    <location>
        <position position="78"/>
    </location>
</feature>
<dbReference type="Proteomes" id="UP001168972">
    <property type="component" value="Unassembled WGS sequence"/>
</dbReference>